<proteinExistence type="predicted"/>
<feature type="region of interest" description="Disordered" evidence="1">
    <location>
        <begin position="1"/>
        <end position="101"/>
    </location>
</feature>
<gene>
    <name evidence="3" type="ORF">ACFPYK_16135</name>
</gene>
<feature type="transmembrane region" description="Helical" evidence="2">
    <location>
        <begin position="117"/>
        <end position="144"/>
    </location>
</feature>
<dbReference type="RefSeq" id="WP_194842900.1">
    <property type="nucleotide sequence ID" value="NZ_JBHSQL010000014.1"/>
</dbReference>
<keyword evidence="4" id="KW-1185">Reference proteome</keyword>
<dbReference type="Proteomes" id="UP001596097">
    <property type="component" value="Unassembled WGS sequence"/>
</dbReference>
<evidence type="ECO:0000313" key="3">
    <source>
        <dbReference type="EMBL" id="MFC6150934.1"/>
    </source>
</evidence>
<organism evidence="3 4">
    <name type="scientific">Mumia xiangluensis</name>
    <dbReference type="NCBI Taxonomy" id="1678900"/>
    <lineage>
        <taxon>Bacteria</taxon>
        <taxon>Bacillati</taxon>
        <taxon>Actinomycetota</taxon>
        <taxon>Actinomycetes</taxon>
        <taxon>Propionibacteriales</taxon>
        <taxon>Nocardioidaceae</taxon>
        <taxon>Mumia</taxon>
    </lineage>
</organism>
<dbReference type="EMBL" id="JBHSQL010000014">
    <property type="protein sequence ID" value="MFC6150934.1"/>
    <property type="molecule type" value="Genomic_DNA"/>
</dbReference>
<evidence type="ECO:0000313" key="4">
    <source>
        <dbReference type="Proteomes" id="UP001596097"/>
    </source>
</evidence>
<feature type="transmembrane region" description="Helical" evidence="2">
    <location>
        <begin position="225"/>
        <end position="246"/>
    </location>
</feature>
<feature type="transmembrane region" description="Helical" evidence="2">
    <location>
        <begin position="200"/>
        <end position="219"/>
    </location>
</feature>
<sequence length="301" mass="31160">MSTPTPPSSSEPGRPAGSDPAPSYGQPAPGQSQPGQPQPQYGQPSYGQSPPQYGQPQYGQPSYGQPSYGQPSYGQSQQQYGSYGQQPAPYDPYATGLPQASYPIPNDPDARPVTVTIAAWTTIVLSALTALGWVLLGAMAGLVIDEMRKNPADYELSTSDIDAIDDNMAAVYGVVVVCIVVSLAAVALGVLVLRRMGWARIALTVLSAVTIILGFLLILSFISLLWAGAGIAVIVLLFTGGANAWFSRSGSGWDTPYGGGGAGTYGAAAPYASPGQVPGQQGQSYGQPGQSYGEQGPPQGW</sequence>
<reference evidence="4" key="1">
    <citation type="journal article" date="2019" name="Int. J. Syst. Evol. Microbiol.">
        <title>The Global Catalogue of Microorganisms (GCM) 10K type strain sequencing project: providing services to taxonomists for standard genome sequencing and annotation.</title>
        <authorList>
            <consortium name="The Broad Institute Genomics Platform"/>
            <consortium name="The Broad Institute Genome Sequencing Center for Infectious Disease"/>
            <person name="Wu L."/>
            <person name="Ma J."/>
        </authorList>
    </citation>
    <scope>NUCLEOTIDE SEQUENCE [LARGE SCALE GENOMIC DNA]</scope>
    <source>
        <strain evidence="4">CGMCC 4.7198</strain>
    </source>
</reference>
<name>A0ABW1QNA3_9ACTN</name>
<keyword evidence="2" id="KW-0472">Membrane</keyword>
<comment type="caution">
    <text evidence="3">The sequence shown here is derived from an EMBL/GenBank/DDBJ whole genome shotgun (WGS) entry which is preliminary data.</text>
</comment>
<accession>A0ABW1QNA3</accession>
<keyword evidence="2" id="KW-1133">Transmembrane helix</keyword>
<evidence type="ECO:0000256" key="2">
    <source>
        <dbReference type="SAM" id="Phobius"/>
    </source>
</evidence>
<feature type="compositionally biased region" description="Low complexity" evidence="1">
    <location>
        <begin position="22"/>
        <end position="88"/>
    </location>
</feature>
<feature type="region of interest" description="Disordered" evidence="1">
    <location>
        <begin position="271"/>
        <end position="301"/>
    </location>
</feature>
<feature type="transmembrane region" description="Helical" evidence="2">
    <location>
        <begin position="169"/>
        <end position="193"/>
    </location>
</feature>
<evidence type="ECO:0000256" key="1">
    <source>
        <dbReference type="SAM" id="MobiDB-lite"/>
    </source>
</evidence>
<protein>
    <submittedName>
        <fullName evidence="3">Uncharacterized protein</fullName>
    </submittedName>
</protein>
<keyword evidence="2" id="KW-0812">Transmembrane</keyword>